<comment type="caution">
    <text evidence="2">The sequence shown here is derived from an EMBL/GenBank/DDBJ whole genome shotgun (WGS) entry which is preliminary data.</text>
</comment>
<evidence type="ECO:0000313" key="2">
    <source>
        <dbReference type="EMBL" id="MDO1582614.1"/>
    </source>
</evidence>
<dbReference type="RefSeq" id="WP_302076788.1">
    <property type="nucleotide sequence ID" value="NZ_JAUKWQ010000003.1"/>
</dbReference>
<gene>
    <name evidence="2" type="ORF">Q2T52_10990</name>
</gene>
<evidence type="ECO:0000313" key="3">
    <source>
        <dbReference type="Proteomes" id="UP001169006"/>
    </source>
</evidence>
<accession>A0ABT8SVY6</accession>
<keyword evidence="1" id="KW-1133">Transmembrane helix</keyword>
<keyword evidence="1" id="KW-0812">Transmembrane</keyword>
<evidence type="ECO:0000256" key="1">
    <source>
        <dbReference type="SAM" id="Phobius"/>
    </source>
</evidence>
<dbReference type="EMBL" id="JAUKWQ010000003">
    <property type="protein sequence ID" value="MDO1582614.1"/>
    <property type="molecule type" value="Genomic_DNA"/>
</dbReference>
<reference evidence="2" key="2">
    <citation type="submission" date="2023-07" db="EMBL/GenBank/DDBJ databases">
        <authorList>
            <person name="Sun H."/>
        </authorList>
    </citation>
    <scope>NUCLEOTIDE SEQUENCE</scope>
    <source>
        <strain evidence="2">05753</strain>
    </source>
</reference>
<organism evidence="2 3">
    <name type="scientific">Rhizobium oryzicola</name>
    <dbReference type="NCBI Taxonomy" id="1232668"/>
    <lineage>
        <taxon>Bacteria</taxon>
        <taxon>Pseudomonadati</taxon>
        <taxon>Pseudomonadota</taxon>
        <taxon>Alphaproteobacteria</taxon>
        <taxon>Hyphomicrobiales</taxon>
        <taxon>Rhizobiaceae</taxon>
        <taxon>Rhizobium/Agrobacterium group</taxon>
        <taxon>Rhizobium</taxon>
    </lineage>
</organism>
<protein>
    <submittedName>
        <fullName evidence="2">Uncharacterized protein</fullName>
    </submittedName>
</protein>
<feature type="transmembrane region" description="Helical" evidence="1">
    <location>
        <begin position="20"/>
        <end position="39"/>
    </location>
</feature>
<name>A0ABT8SVY6_9HYPH</name>
<dbReference type="Proteomes" id="UP001169006">
    <property type="component" value="Unassembled WGS sequence"/>
</dbReference>
<keyword evidence="1" id="KW-0472">Membrane</keyword>
<keyword evidence="3" id="KW-1185">Reference proteome</keyword>
<feature type="transmembrane region" description="Helical" evidence="1">
    <location>
        <begin position="45"/>
        <end position="62"/>
    </location>
</feature>
<proteinExistence type="predicted"/>
<reference evidence="2" key="1">
    <citation type="journal article" date="2015" name="Int. J. Syst. Evol. Microbiol.">
        <title>Rhizobium oryzicola sp. nov., potential plant-growth-promoting endophytic bacteria isolated from rice roots.</title>
        <authorList>
            <person name="Zhang X.X."/>
            <person name="Gao J.S."/>
            <person name="Cao Y.H."/>
            <person name="Sheirdil R.A."/>
            <person name="Wang X.C."/>
            <person name="Zhang L."/>
        </authorList>
    </citation>
    <scope>NUCLEOTIDE SEQUENCE</scope>
    <source>
        <strain evidence="2">05753</strain>
    </source>
</reference>
<sequence length="76" mass="8135">MQIAKISLKRLASHVPLCRVTLVVLFLLGATIGFAFSSVEVPQSLQALLLTAGLLGTIFGIGRKHRVVYSELGENA</sequence>